<reference evidence="1 2" key="1">
    <citation type="journal article" date="2014" name="Antonie Van Leeuwenhoek">
        <title>Hyphomonas beringensis sp. nov. and Hyphomonas chukchiensis sp. nov., isolated from surface seawater of the Bering Sea and Chukchi Sea.</title>
        <authorList>
            <person name="Li C."/>
            <person name="Lai Q."/>
            <person name="Li G."/>
            <person name="Dong C."/>
            <person name="Wang J."/>
            <person name="Liao Y."/>
            <person name="Shao Z."/>
        </authorList>
    </citation>
    <scope>NUCLEOTIDE SEQUENCE [LARGE SCALE GENOMIC DNA]</scope>
    <source>
        <strain evidence="1 2">SCH89</strain>
    </source>
</reference>
<sequence length="163" mass="17847">MSFLDLDNIDTSSTWRPNFLVGTDKPVWLKVSVQNGGQLMPTKTGTGKNLVLRLTVKDAPKDVTYFSMHMLMEGNGSDGHAAAIKGNMAILRAIVDSAYGNMPSDQSAEAASTRKLADFSDLDRLSFLAFIRNEQAPDGKWYNRLGKIVTADMPGYPPRTSAF</sequence>
<evidence type="ECO:0000313" key="1">
    <source>
        <dbReference type="EMBL" id="KDA02589.1"/>
    </source>
</evidence>
<dbReference type="AlphaFoldDB" id="A0A059G783"/>
<comment type="caution">
    <text evidence="1">The sequence shown here is derived from an EMBL/GenBank/DDBJ whole genome shotgun (WGS) entry which is preliminary data.</text>
</comment>
<proteinExistence type="predicted"/>
<organism evidence="1 2">
    <name type="scientific">Hyphomonas oceanitis SCH89</name>
    <dbReference type="NCBI Taxonomy" id="1280953"/>
    <lineage>
        <taxon>Bacteria</taxon>
        <taxon>Pseudomonadati</taxon>
        <taxon>Pseudomonadota</taxon>
        <taxon>Alphaproteobacteria</taxon>
        <taxon>Hyphomonadales</taxon>
        <taxon>Hyphomonadaceae</taxon>
        <taxon>Hyphomonas</taxon>
    </lineage>
</organism>
<gene>
    <name evidence="1" type="ORF">HOC_10224</name>
</gene>
<name>A0A059G783_9PROT</name>
<dbReference type="PATRIC" id="fig|1280953.3.peg.2064"/>
<dbReference type="RefSeq" id="WP_035538111.1">
    <property type="nucleotide sequence ID" value="NZ_ARYL01000013.1"/>
</dbReference>
<dbReference type="Proteomes" id="UP000024942">
    <property type="component" value="Unassembled WGS sequence"/>
</dbReference>
<evidence type="ECO:0000313" key="2">
    <source>
        <dbReference type="Proteomes" id="UP000024942"/>
    </source>
</evidence>
<protein>
    <submittedName>
        <fullName evidence="1">Uncharacterized protein</fullName>
    </submittedName>
</protein>
<accession>A0A059G783</accession>
<dbReference type="STRING" id="1280953.HOC_10224"/>
<keyword evidence="2" id="KW-1185">Reference proteome</keyword>
<dbReference type="EMBL" id="ARYL01000013">
    <property type="protein sequence ID" value="KDA02589.1"/>
    <property type="molecule type" value="Genomic_DNA"/>
</dbReference>